<evidence type="ECO:0000313" key="1">
    <source>
        <dbReference type="EMBL" id="MBB3108548.1"/>
    </source>
</evidence>
<evidence type="ECO:0000313" key="2">
    <source>
        <dbReference type="Proteomes" id="UP000570361"/>
    </source>
</evidence>
<keyword evidence="2" id="KW-1185">Reference proteome</keyword>
<name>A0A7W5ATU0_9BACL</name>
<comment type="caution">
    <text evidence="1">The sequence shown here is derived from an EMBL/GenBank/DDBJ whole genome shotgun (WGS) entry which is preliminary data.</text>
</comment>
<accession>A0A7W5ATU0</accession>
<sequence>MLAFEQAHMVFQTAFYRVVQKLGCCTVCMENAVNPNGMEAEHATESSKEASVLHLPQAKPADSGYGDSTPAASFAVHIPMVASL</sequence>
<reference evidence="1 2" key="1">
    <citation type="submission" date="2020-08" db="EMBL/GenBank/DDBJ databases">
        <title>Genomic Encyclopedia of Type Strains, Phase III (KMG-III): the genomes of soil and plant-associated and newly described type strains.</title>
        <authorList>
            <person name="Whitman W."/>
        </authorList>
    </citation>
    <scope>NUCLEOTIDE SEQUENCE [LARGE SCALE GENOMIC DNA]</scope>
    <source>
        <strain evidence="1 2">CECT 5862</strain>
    </source>
</reference>
<protein>
    <submittedName>
        <fullName evidence="1">Uncharacterized protein</fullName>
    </submittedName>
</protein>
<dbReference type="AlphaFoldDB" id="A0A7W5ATU0"/>
<organism evidence="1 2">
    <name type="scientific">Paenibacillus phyllosphaerae</name>
    <dbReference type="NCBI Taxonomy" id="274593"/>
    <lineage>
        <taxon>Bacteria</taxon>
        <taxon>Bacillati</taxon>
        <taxon>Bacillota</taxon>
        <taxon>Bacilli</taxon>
        <taxon>Bacillales</taxon>
        <taxon>Paenibacillaceae</taxon>
        <taxon>Paenibacillus</taxon>
    </lineage>
</organism>
<proteinExistence type="predicted"/>
<dbReference type="EMBL" id="JACHXK010000001">
    <property type="protein sequence ID" value="MBB3108548.1"/>
    <property type="molecule type" value="Genomic_DNA"/>
</dbReference>
<dbReference type="RefSeq" id="WP_183596723.1">
    <property type="nucleotide sequence ID" value="NZ_JACHXK010000001.1"/>
</dbReference>
<gene>
    <name evidence="1" type="ORF">FHS18_000576</name>
</gene>
<dbReference type="Proteomes" id="UP000570361">
    <property type="component" value="Unassembled WGS sequence"/>
</dbReference>